<dbReference type="Proteomes" id="UP000567293">
    <property type="component" value="Unassembled WGS sequence"/>
</dbReference>
<dbReference type="Pfam" id="PF21016">
    <property type="entry name" value="RlmN_N"/>
    <property type="match status" value="1"/>
</dbReference>
<comment type="caution">
    <text evidence="2">The sequence shown here is derived from an EMBL/GenBank/DDBJ whole genome shotgun (WGS) entry which is preliminary data.</text>
</comment>
<evidence type="ECO:0000313" key="3">
    <source>
        <dbReference type="Proteomes" id="UP000567293"/>
    </source>
</evidence>
<protein>
    <submittedName>
        <fullName evidence="2">23S rRNA (Adenine(2503)-C(2))-methyltransferase RlmN</fullName>
    </submittedName>
</protein>
<evidence type="ECO:0000259" key="1">
    <source>
        <dbReference type="Pfam" id="PF21016"/>
    </source>
</evidence>
<dbReference type="AlphaFoldDB" id="A0A7V8NVP4"/>
<feature type="non-terminal residue" evidence="2">
    <location>
        <position position="94"/>
    </location>
</feature>
<dbReference type="GO" id="GO:0008168">
    <property type="term" value="F:methyltransferase activity"/>
    <property type="evidence" value="ECO:0007669"/>
    <property type="project" value="UniProtKB-KW"/>
</dbReference>
<dbReference type="Gene3D" id="1.10.150.530">
    <property type="match status" value="1"/>
</dbReference>
<gene>
    <name evidence="2" type="ORF">HRJ53_25305</name>
</gene>
<dbReference type="EMBL" id="JACDQQ010002441">
    <property type="protein sequence ID" value="MBA0088316.1"/>
    <property type="molecule type" value="Genomic_DNA"/>
</dbReference>
<dbReference type="GO" id="GO:0032259">
    <property type="term" value="P:methylation"/>
    <property type="evidence" value="ECO:0007669"/>
    <property type="project" value="UniProtKB-KW"/>
</dbReference>
<dbReference type="InterPro" id="IPR048641">
    <property type="entry name" value="RlmN_N"/>
</dbReference>
<organism evidence="2 3">
    <name type="scientific">Candidatus Acidiferrum panamense</name>
    <dbReference type="NCBI Taxonomy" id="2741543"/>
    <lineage>
        <taxon>Bacteria</taxon>
        <taxon>Pseudomonadati</taxon>
        <taxon>Acidobacteriota</taxon>
        <taxon>Terriglobia</taxon>
        <taxon>Candidatus Acidiferrales</taxon>
        <taxon>Candidatus Acidiferrum</taxon>
    </lineage>
</organism>
<feature type="domain" description="Dual-specificity RNA methyltransferase RlmN N-terminal" evidence="1">
    <location>
        <begin position="2"/>
        <end position="61"/>
    </location>
</feature>
<name>A0A7V8NVP4_9BACT</name>
<keyword evidence="3" id="KW-1185">Reference proteome</keyword>
<accession>A0A7V8NVP4</accession>
<reference evidence="2" key="1">
    <citation type="submission" date="2020-06" db="EMBL/GenBank/DDBJ databases">
        <title>Legume-microbial interactions unlock mineral nutrients during tropical forest succession.</title>
        <authorList>
            <person name="Epihov D.Z."/>
        </authorList>
    </citation>
    <scope>NUCLEOTIDE SEQUENCE [LARGE SCALE GENOMIC DNA]</scope>
    <source>
        <strain evidence="2">Pan2503</strain>
    </source>
</reference>
<proteinExistence type="predicted"/>
<sequence length="94" mass="10475">MVELLGKSKEELRALCVALGEPAYRGGQIYHALYAERKFAFARMTNLPVTLRERLEKGARITQPEVKQRFVSSDGSVRYLLGLGDAQDTESGES</sequence>
<evidence type="ECO:0000313" key="2">
    <source>
        <dbReference type="EMBL" id="MBA0088316.1"/>
    </source>
</evidence>